<keyword evidence="2" id="KW-1185">Reference proteome</keyword>
<dbReference type="Proteomes" id="UP000266861">
    <property type="component" value="Unassembled WGS sequence"/>
</dbReference>
<organism evidence="1 2">
    <name type="scientific">Diversispora epigaea</name>
    <dbReference type="NCBI Taxonomy" id="1348612"/>
    <lineage>
        <taxon>Eukaryota</taxon>
        <taxon>Fungi</taxon>
        <taxon>Fungi incertae sedis</taxon>
        <taxon>Mucoromycota</taxon>
        <taxon>Glomeromycotina</taxon>
        <taxon>Glomeromycetes</taxon>
        <taxon>Diversisporales</taxon>
        <taxon>Diversisporaceae</taxon>
        <taxon>Diversispora</taxon>
    </lineage>
</organism>
<dbReference type="AlphaFoldDB" id="A0A397GDP1"/>
<evidence type="ECO:0000313" key="1">
    <source>
        <dbReference type="EMBL" id="RHZ49145.1"/>
    </source>
</evidence>
<sequence>MAGCKRKMNSTATSQLWRASARCLPYGLLVRCECLFVCCGKGVPHNYGRYLLVACFMGHRERYIDVDRFWKNIEMHEELRDIENDASRSLMNGATRVLETTMGNVHSSIEKINVNIVGITELQEDKPKWQLFILFVSLCRRTRENT</sequence>
<evidence type="ECO:0000313" key="2">
    <source>
        <dbReference type="Proteomes" id="UP000266861"/>
    </source>
</evidence>
<name>A0A397GDP1_9GLOM</name>
<comment type="caution">
    <text evidence="1">The sequence shown here is derived from an EMBL/GenBank/DDBJ whole genome shotgun (WGS) entry which is preliminary data.</text>
</comment>
<gene>
    <name evidence="1" type="ORF">Glove_529g26</name>
</gene>
<protein>
    <submittedName>
        <fullName evidence="1">Uncharacterized protein</fullName>
    </submittedName>
</protein>
<dbReference type="EMBL" id="PQFF01000454">
    <property type="protein sequence ID" value="RHZ49145.1"/>
    <property type="molecule type" value="Genomic_DNA"/>
</dbReference>
<accession>A0A397GDP1</accession>
<proteinExistence type="predicted"/>
<reference evidence="1 2" key="1">
    <citation type="submission" date="2018-08" db="EMBL/GenBank/DDBJ databases">
        <title>Genome and evolution of the arbuscular mycorrhizal fungus Diversispora epigaea (formerly Glomus versiforme) and its bacterial endosymbionts.</title>
        <authorList>
            <person name="Sun X."/>
            <person name="Fei Z."/>
            <person name="Harrison M."/>
        </authorList>
    </citation>
    <scope>NUCLEOTIDE SEQUENCE [LARGE SCALE GENOMIC DNA]</scope>
    <source>
        <strain evidence="1 2">IT104</strain>
    </source>
</reference>